<gene>
    <name evidence="7" type="ORF">AYO20_05026</name>
</gene>
<dbReference type="OrthoDB" id="16820at2759"/>
<evidence type="ECO:0000256" key="4">
    <source>
        <dbReference type="ARBA" id="ARBA00023002"/>
    </source>
</evidence>
<dbReference type="FunFam" id="3.50.50.60:FF:000115">
    <property type="entry name" value="Salicylate hydroxylase, putative"/>
    <property type="match status" value="1"/>
</dbReference>
<dbReference type="GO" id="GO:0004497">
    <property type="term" value="F:monooxygenase activity"/>
    <property type="evidence" value="ECO:0007669"/>
    <property type="project" value="UniProtKB-KW"/>
</dbReference>
<organism evidence="7 8">
    <name type="scientific">Fonsecaea nubica</name>
    <dbReference type="NCBI Taxonomy" id="856822"/>
    <lineage>
        <taxon>Eukaryota</taxon>
        <taxon>Fungi</taxon>
        <taxon>Dikarya</taxon>
        <taxon>Ascomycota</taxon>
        <taxon>Pezizomycotina</taxon>
        <taxon>Eurotiomycetes</taxon>
        <taxon>Chaetothyriomycetidae</taxon>
        <taxon>Chaetothyriales</taxon>
        <taxon>Herpotrichiellaceae</taxon>
        <taxon>Fonsecaea</taxon>
    </lineage>
</organism>
<dbReference type="PRINTS" id="PR00420">
    <property type="entry name" value="RNGMNOXGNASE"/>
</dbReference>
<accession>A0A178D3I2</accession>
<evidence type="ECO:0000256" key="5">
    <source>
        <dbReference type="ARBA" id="ARBA00023033"/>
    </source>
</evidence>
<evidence type="ECO:0000313" key="8">
    <source>
        <dbReference type="Proteomes" id="UP000185904"/>
    </source>
</evidence>
<sequence>MATATRNDPTSEHTDAHGRTDVLNITIVGAGLAGLAAAISCSLAGHTVAVFEAAKELAEIGAGLQITPNASKLFGEWGLEDSVRAVAAVPTVLAVHRYRDGKVLAEQRDFDKILQQRYGLPFFDIHRVDLQKILYDKAVSLGVKVHLDCRVLSVECTASGPKVTFRSGQEVHSDLVVGADGLWSKCRESMLKTADQPLPTGDLAYRIVLHLDKIKDPELKEWIANPQVHFWIGPHSHAVAYSIRSGTMYNVVLLCPDDLPQGLSRATGSVDEMRALFSRWDPILLRFLEQVEQVDKWKLMHRQELESWTNKDKNFVLLGDSCHPMLPYLAQGANSSIEDGGVLGRLLSYVKTREQLLWAITLYERLRKPRSEKIARETFLQREAFHMPDGPEQRERDKVFESQLGKEISGKFPSRWTCPEAQPWLYGYDAYREADEAVKSAPYEPSLTSITSSTPIDP</sequence>
<dbReference type="Gene3D" id="3.50.50.60">
    <property type="entry name" value="FAD/NAD(P)-binding domain"/>
    <property type="match status" value="1"/>
</dbReference>
<dbReference type="SUPFAM" id="SSF51905">
    <property type="entry name" value="FAD/NAD(P)-binding domain"/>
    <property type="match status" value="1"/>
</dbReference>
<proteinExistence type="inferred from homology"/>
<dbReference type="EMBL" id="LVCJ01000028">
    <property type="protein sequence ID" value="OAL35645.1"/>
    <property type="molecule type" value="Genomic_DNA"/>
</dbReference>
<dbReference type="RefSeq" id="XP_022500657.1">
    <property type="nucleotide sequence ID" value="XM_022643320.1"/>
</dbReference>
<dbReference type="PANTHER" id="PTHR13789">
    <property type="entry name" value="MONOOXYGENASE"/>
    <property type="match status" value="1"/>
</dbReference>
<dbReference type="Proteomes" id="UP000185904">
    <property type="component" value="Unassembled WGS sequence"/>
</dbReference>
<dbReference type="PANTHER" id="PTHR13789:SF238">
    <property type="entry name" value="PUTATIVE (AFU_ORTHOLOGUE AFUA_2G01680)-RELATED"/>
    <property type="match status" value="1"/>
</dbReference>
<dbReference type="Pfam" id="PF01494">
    <property type="entry name" value="FAD_binding_3"/>
    <property type="match status" value="1"/>
</dbReference>
<evidence type="ECO:0000259" key="6">
    <source>
        <dbReference type="Pfam" id="PF01494"/>
    </source>
</evidence>
<comment type="similarity">
    <text evidence="1">Belongs to the paxM FAD-dependent monooxygenase family.</text>
</comment>
<dbReference type="SUPFAM" id="SSF54373">
    <property type="entry name" value="FAD-linked reductases, C-terminal domain"/>
    <property type="match status" value="1"/>
</dbReference>
<keyword evidence="5" id="KW-0503">Monooxygenase</keyword>
<protein>
    <recommendedName>
        <fullName evidence="6">FAD-binding domain-containing protein</fullName>
    </recommendedName>
</protein>
<feature type="domain" description="FAD-binding" evidence="6">
    <location>
        <begin position="25"/>
        <end position="377"/>
    </location>
</feature>
<keyword evidence="4" id="KW-0560">Oxidoreductase</keyword>
<evidence type="ECO:0000256" key="2">
    <source>
        <dbReference type="ARBA" id="ARBA00022630"/>
    </source>
</evidence>
<evidence type="ECO:0000256" key="3">
    <source>
        <dbReference type="ARBA" id="ARBA00022827"/>
    </source>
</evidence>
<dbReference type="InterPro" id="IPR002938">
    <property type="entry name" value="FAD-bd"/>
</dbReference>
<dbReference type="GeneID" id="34588443"/>
<name>A0A178D3I2_9EURO</name>
<dbReference type="InterPro" id="IPR036188">
    <property type="entry name" value="FAD/NAD-bd_sf"/>
</dbReference>
<evidence type="ECO:0000313" key="7">
    <source>
        <dbReference type="EMBL" id="OAL35645.1"/>
    </source>
</evidence>
<dbReference type="AlphaFoldDB" id="A0A178D3I2"/>
<comment type="caution">
    <text evidence="7">The sequence shown here is derived from an EMBL/GenBank/DDBJ whole genome shotgun (WGS) entry which is preliminary data.</text>
</comment>
<keyword evidence="2" id="KW-0285">Flavoprotein</keyword>
<keyword evidence="8" id="KW-1185">Reference proteome</keyword>
<dbReference type="GO" id="GO:0071949">
    <property type="term" value="F:FAD binding"/>
    <property type="evidence" value="ECO:0007669"/>
    <property type="project" value="InterPro"/>
</dbReference>
<keyword evidence="3" id="KW-0274">FAD</keyword>
<reference evidence="7 8" key="1">
    <citation type="submission" date="2016-03" db="EMBL/GenBank/DDBJ databases">
        <title>The draft genome sequence of Fonsecaea nubica causative agent of cutaneous subcutaneous infection in human host.</title>
        <authorList>
            <person name="Costa F."/>
            <person name="Sybren D.H."/>
            <person name="Raittz R.T."/>
            <person name="Weiss V.A."/>
            <person name="Leao A.C."/>
            <person name="Gomes R."/>
            <person name="De Souza E.M."/>
            <person name="Pedrosa F.O."/>
            <person name="Steffens M.B."/>
            <person name="Bombassaro A."/>
            <person name="Tadra-Sfeir M.Z."/>
            <person name="Moreno L.F."/>
            <person name="Najafzadeh M.J."/>
            <person name="Felipe M.S."/>
            <person name="Teixeira M."/>
            <person name="Sun J."/>
            <person name="Xi L."/>
            <person name="Castro M.A."/>
            <person name="Vicente V.A."/>
        </authorList>
    </citation>
    <scope>NUCLEOTIDE SEQUENCE [LARGE SCALE GENOMIC DNA]</scope>
    <source>
        <strain evidence="7 8">CBS 269.64</strain>
    </source>
</reference>
<evidence type="ECO:0000256" key="1">
    <source>
        <dbReference type="ARBA" id="ARBA00007992"/>
    </source>
</evidence>
<dbReference type="InterPro" id="IPR050493">
    <property type="entry name" value="FAD-dep_Monooxygenase_BioMet"/>
</dbReference>